<evidence type="ECO:0000313" key="4">
    <source>
        <dbReference type="Proteomes" id="UP000282926"/>
    </source>
</evidence>
<protein>
    <recommendedName>
        <fullName evidence="5">YtxH domain-containing protein</fullName>
    </recommendedName>
</protein>
<dbReference type="PROSITE" id="PS51257">
    <property type="entry name" value="PROKAR_LIPOPROTEIN"/>
    <property type="match status" value="1"/>
</dbReference>
<name>A0ABY0CRQ1_9DELT</name>
<organism evidence="3 4">
    <name type="scientific">Lujinxingia sediminis</name>
    <dbReference type="NCBI Taxonomy" id="2480984"/>
    <lineage>
        <taxon>Bacteria</taxon>
        <taxon>Deltaproteobacteria</taxon>
        <taxon>Bradymonadales</taxon>
        <taxon>Lujinxingiaceae</taxon>
        <taxon>Lujinxingia</taxon>
    </lineage>
</organism>
<feature type="region of interest" description="Disordered" evidence="1">
    <location>
        <begin position="25"/>
        <end position="183"/>
    </location>
</feature>
<sequence length="183" mass="19204">MRSTSIQRALLALMLAGGLSLAACDMNTDKNEPTNEPYGSGPAEEEQSASEPMPGEPAPAEQGTTPAESGTDKPAGSDMESPSSEETTEPYGGGPTGENDYGEGWQQVQEGLDQVRDEANRMAAGGTEDVADAAEEIRDKTNEFEKDITESLRKLHEAAPEAAPADTQPGTTEPSESGAPQEY</sequence>
<feature type="chain" id="PRO_5046996210" description="YtxH domain-containing protein" evidence="2">
    <location>
        <begin position="23"/>
        <end position="183"/>
    </location>
</feature>
<evidence type="ECO:0000256" key="2">
    <source>
        <dbReference type="SAM" id="SignalP"/>
    </source>
</evidence>
<evidence type="ECO:0008006" key="5">
    <source>
        <dbReference type="Google" id="ProtNLM"/>
    </source>
</evidence>
<feature type="signal peptide" evidence="2">
    <location>
        <begin position="1"/>
        <end position="22"/>
    </location>
</feature>
<reference evidence="3 4" key="1">
    <citation type="submission" date="2019-01" db="EMBL/GenBank/DDBJ databases">
        <title>Lujinxingia litoralis gen. nov., sp. nov. and Lujinxingia sediminis gen. nov., sp. nov., new members in the order Bradymonadales, isolated from coastal sediment.</title>
        <authorList>
            <person name="Li C.-M."/>
        </authorList>
    </citation>
    <scope>NUCLEOTIDE SEQUENCE [LARGE SCALE GENOMIC DNA]</scope>
    <source>
        <strain evidence="3 4">SEH01</strain>
    </source>
</reference>
<comment type="caution">
    <text evidence="3">The sequence shown here is derived from an EMBL/GenBank/DDBJ whole genome shotgun (WGS) entry which is preliminary data.</text>
</comment>
<proteinExistence type="predicted"/>
<gene>
    <name evidence="3" type="ORF">EA187_13725</name>
</gene>
<dbReference type="RefSeq" id="WP_115607013.1">
    <property type="nucleotide sequence ID" value="NZ_SADD01000008.1"/>
</dbReference>
<evidence type="ECO:0000313" key="3">
    <source>
        <dbReference type="EMBL" id="RVU42892.1"/>
    </source>
</evidence>
<accession>A0ABY0CRQ1</accession>
<dbReference type="EMBL" id="SADD01000008">
    <property type="protein sequence ID" value="RVU42892.1"/>
    <property type="molecule type" value="Genomic_DNA"/>
</dbReference>
<keyword evidence="4" id="KW-1185">Reference proteome</keyword>
<dbReference type="Proteomes" id="UP000282926">
    <property type="component" value="Unassembled WGS sequence"/>
</dbReference>
<feature type="compositionally biased region" description="Basic and acidic residues" evidence="1">
    <location>
        <begin position="135"/>
        <end position="159"/>
    </location>
</feature>
<evidence type="ECO:0000256" key="1">
    <source>
        <dbReference type="SAM" id="MobiDB-lite"/>
    </source>
</evidence>
<keyword evidence="2" id="KW-0732">Signal</keyword>